<dbReference type="RefSeq" id="WP_344265122.1">
    <property type="nucleotide sequence ID" value="NZ_BAAAHV010000003.1"/>
</dbReference>
<feature type="domain" description="Lipopolysaccharide assembly protein A" evidence="7">
    <location>
        <begin position="86"/>
        <end position="137"/>
    </location>
</feature>
<evidence type="ECO:0000256" key="3">
    <source>
        <dbReference type="ARBA" id="ARBA00022989"/>
    </source>
</evidence>
<feature type="region of interest" description="Disordered" evidence="5">
    <location>
        <begin position="1"/>
        <end position="60"/>
    </location>
</feature>
<sequence>MSHARNDDPTGAAKSEIPEAPGTEVPGALDHAPPGTAPGAEPGPRPPAAKPAGRRGKVKSTRISGTWIAVIVAIVVLAFLLVFILQNLDTATVHFLGASGSMPLAVAMLFAAIAGAALVALIGGARILQLRKQARRRR</sequence>
<evidence type="ECO:0000256" key="5">
    <source>
        <dbReference type="SAM" id="MobiDB-lite"/>
    </source>
</evidence>
<feature type="transmembrane region" description="Helical" evidence="6">
    <location>
        <begin position="64"/>
        <end position="85"/>
    </location>
</feature>
<feature type="transmembrane region" description="Helical" evidence="6">
    <location>
        <begin position="105"/>
        <end position="128"/>
    </location>
</feature>
<keyword evidence="3 6" id="KW-1133">Transmembrane helix</keyword>
<reference evidence="9" key="1">
    <citation type="journal article" date="2019" name="Int. J. Syst. Evol. Microbiol.">
        <title>The Global Catalogue of Microorganisms (GCM) 10K type strain sequencing project: providing services to taxonomists for standard genome sequencing and annotation.</title>
        <authorList>
            <consortium name="The Broad Institute Genomics Platform"/>
            <consortium name="The Broad Institute Genome Sequencing Center for Infectious Disease"/>
            <person name="Wu L."/>
            <person name="Ma J."/>
        </authorList>
    </citation>
    <scope>NUCLEOTIDE SEQUENCE [LARGE SCALE GENOMIC DNA]</scope>
    <source>
        <strain evidence="9">CGMCC 4.7638</strain>
    </source>
</reference>
<evidence type="ECO:0000259" key="7">
    <source>
        <dbReference type="Pfam" id="PF06305"/>
    </source>
</evidence>
<dbReference type="EMBL" id="JBHUKQ010000012">
    <property type="protein sequence ID" value="MFD2482498.1"/>
    <property type="molecule type" value="Genomic_DNA"/>
</dbReference>
<dbReference type="Pfam" id="PF06305">
    <property type="entry name" value="LapA_dom"/>
    <property type="match status" value="1"/>
</dbReference>
<keyword evidence="4 6" id="KW-0472">Membrane</keyword>
<organism evidence="8 9">
    <name type="scientific">Amycolatopsis albidoflavus</name>
    <dbReference type="NCBI Taxonomy" id="102226"/>
    <lineage>
        <taxon>Bacteria</taxon>
        <taxon>Bacillati</taxon>
        <taxon>Actinomycetota</taxon>
        <taxon>Actinomycetes</taxon>
        <taxon>Pseudonocardiales</taxon>
        <taxon>Pseudonocardiaceae</taxon>
        <taxon>Amycolatopsis</taxon>
    </lineage>
</organism>
<keyword evidence="2 6" id="KW-0812">Transmembrane</keyword>
<evidence type="ECO:0000256" key="6">
    <source>
        <dbReference type="SAM" id="Phobius"/>
    </source>
</evidence>
<name>A0ABW5I186_9PSEU</name>
<accession>A0ABW5I186</accession>
<evidence type="ECO:0000313" key="8">
    <source>
        <dbReference type="EMBL" id="MFD2482498.1"/>
    </source>
</evidence>
<dbReference type="InterPro" id="IPR010445">
    <property type="entry name" value="LapA_dom"/>
</dbReference>
<keyword evidence="9" id="KW-1185">Reference proteome</keyword>
<keyword evidence="1" id="KW-1003">Cell membrane</keyword>
<comment type="caution">
    <text evidence="8">The sequence shown here is derived from an EMBL/GenBank/DDBJ whole genome shotgun (WGS) entry which is preliminary data.</text>
</comment>
<protein>
    <submittedName>
        <fullName evidence="8">Lipopolysaccharide assembly protein LapA domain-containing protein</fullName>
    </submittedName>
</protein>
<dbReference type="Proteomes" id="UP001597542">
    <property type="component" value="Unassembled WGS sequence"/>
</dbReference>
<evidence type="ECO:0000256" key="4">
    <source>
        <dbReference type="ARBA" id="ARBA00023136"/>
    </source>
</evidence>
<gene>
    <name evidence="8" type="ORF">ACFSUT_19565</name>
</gene>
<evidence type="ECO:0000256" key="2">
    <source>
        <dbReference type="ARBA" id="ARBA00022692"/>
    </source>
</evidence>
<evidence type="ECO:0000256" key="1">
    <source>
        <dbReference type="ARBA" id="ARBA00022475"/>
    </source>
</evidence>
<evidence type="ECO:0000313" key="9">
    <source>
        <dbReference type="Proteomes" id="UP001597542"/>
    </source>
</evidence>
<proteinExistence type="predicted"/>